<name>A0AAW2TAS7_9LAMI</name>
<dbReference type="InterPro" id="IPR012337">
    <property type="entry name" value="RNaseH-like_sf"/>
</dbReference>
<dbReference type="PANTHER" id="PTHR42648">
    <property type="entry name" value="TRANSPOSASE, PUTATIVE-RELATED"/>
    <property type="match status" value="1"/>
</dbReference>
<comment type="caution">
    <text evidence="4">The sequence shown here is derived from an EMBL/GenBank/DDBJ whole genome shotgun (WGS) entry which is preliminary data.</text>
</comment>
<dbReference type="GO" id="GO:0008233">
    <property type="term" value="F:peptidase activity"/>
    <property type="evidence" value="ECO:0007669"/>
    <property type="project" value="UniProtKB-KW"/>
</dbReference>
<feature type="domain" description="Integrase catalytic" evidence="3">
    <location>
        <begin position="291"/>
        <end position="384"/>
    </location>
</feature>
<keyword evidence="1" id="KW-0645">Protease</keyword>
<dbReference type="InterPro" id="IPR001584">
    <property type="entry name" value="Integrase_cat-core"/>
</dbReference>
<dbReference type="GO" id="GO:0006508">
    <property type="term" value="P:proteolysis"/>
    <property type="evidence" value="ECO:0007669"/>
    <property type="project" value="UniProtKB-KW"/>
</dbReference>
<dbReference type="Pfam" id="PF13976">
    <property type="entry name" value="gag_pre-integrs"/>
    <property type="match status" value="1"/>
</dbReference>
<organism evidence="4">
    <name type="scientific">Sesamum latifolium</name>
    <dbReference type="NCBI Taxonomy" id="2727402"/>
    <lineage>
        <taxon>Eukaryota</taxon>
        <taxon>Viridiplantae</taxon>
        <taxon>Streptophyta</taxon>
        <taxon>Embryophyta</taxon>
        <taxon>Tracheophyta</taxon>
        <taxon>Spermatophyta</taxon>
        <taxon>Magnoliopsida</taxon>
        <taxon>eudicotyledons</taxon>
        <taxon>Gunneridae</taxon>
        <taxon>Pentapetalae</taxon>
        <taxon>asterids</taxon>
        <taxon>lamiids</taxon>
        <taxon>Lamiales</taxon>
        <taxon>Pedaliaceae</taxon>
        <taxon>Sesamum</taxon>
    </lineage>
</organism>
<dbReference type="GO" id="GO:0003676">
    <property type="term" value="F:nucleic acid binding"/>
    <property type="evidence" value="ECO:0007669"/>
    <property type="project" value="InterPro"/>
</dbReference>
<accession>A0AAW2TAS7</accession>
<reference evidence="4" key="2">
    <citation type="journal article" date="2024" name="Plant">
        <title>Genomic evolution and insights into agronomic trait innovations of Sesamum species.</title>
        <authorList>
            <person name="Miao H."/>
            <person name="Wang L."/>
            <person name="Qu L."/>
            <person name="Liu H."/>
            <person name="Sun Y."/>
            <person name="Le M."/>
            <person name="Wang Q."/>
            <person name="Wei S."/>
            <person name="Zheng Y."/>
            <person name="Lin W."/>
            <person name="Duan Y."/>
            <person name="Cao H."/>
            <person name="Xiong S."/>
            <person name="Wang X."/>
            <person name="Wei L."/>
            <person name="Li C."/>
            <person name="Ma Q."/>
            <person name="Ju M."/>
            <person name="Zhao R."/>
            <person name="Li G."/>
            <person name="Mu C."/>
            <person name="Tian Q."/>
            <person name="Mei H."/>
            <person name="Zhang T."/>
            <person name="Gao T."/>
            <person name="Zhang H."/>
        </authorList>
    </citation>
    <scope>NUCLEOTIDE SEQUENCE</scope>
    <source>
        <strain evidence="4">KEN1</strain>
    </source>
</reference>
<protein>
    <recommendedName>
        <fullName evidence="3">Integrase catalytic domain-containing protein</fullName>
    </recommendedName>
</protein>
<dbReference type="InterPro" id="IPR025724">
    <property type="entry name" value="GAG-pre-integrase_dom"/>
</dbReference>
<sequence length="384" mass="43352">MAEGSSVQSHGVTMLSLVEKLEDLKAGLDNDTYIDVMLQSLPPSYDPFIINYNMNGLEKSIHELINMLVQYEATTRKFESRTGGAPPTAPKGKGKGKVGVLSSRRQMMCAFIAMERGTGRGSVHNSSPTQVLQRSKKLSKDEMILRLGDGKAVAAEAVGSLSLVVSDHVRIELKDCYFVPSMVKNIISISMLDRDGYKFLINKNYFYLVHEDVYHTLGTLVNGLYILQQSNLIMTTQHKRKVDDHENAQIWHARLGHISKDRIRRLIDTKSLEIDDLDHLPTCESCLKGKMTKKPFVGQSAIAKGLLDLVHTDVCGPLSIPARGGFSYFITFIDDHSRYGYVYLMRYKSEAFGRFKEYRLEVENQTSRKIKALRSDRGGEYLKW</sequence>
<evidence type="ECO:0000256" key="2">
    <source>
        <dbReference type="SAM" id="MobiDB-lite"/>
    </source>
</evidence>
<proteinExistence type="predicted"/>
<evidence type="ECO:0000259" key="3">
    <source>
        <dbReference type="PROSITE" id="PS50994"/>
    </source>
</evidence>
<dbReference type="AlphaFoldDB" id="A0AAW2TAS7"/>
<dbReference type="InterPro" id="IPR054722">
    <property type="entry name" value="PolX-like_BBD"/>
</dbReference>
<dbReference type="InterPro" id="IPR036397">
    <property type="entry name" value="RNaseH_sf"/>
</dbReference>
<dbReference type="Pfam" id="PF14223">
    <property type="entry name" value="Retrotran_gag_2"/>
    <property type="match status" value="1"/>
</dbReference>
<dbReference type="Pfam" id="PF22936">
    <property type="entry name" value="Pol_BBD"/>
    <property type="match status" value="1"/>
</dbReference>
<evidence type="ECO:0000256" key="1">
    <source>
        <dbReference type="ARBA" id="ARBA00022670"/>
    </source>
</evidence>
<dbReference type="InterPro" id="IPR039537">
    <property type="entry name" value="Retrotran_Ty1/copia-like"/>
</dbReference>
<dbReference type="SUPFAM" id="SSF53098">
    <property type="entry name" value="Ribonuclease H-like"/>
    <property type="match status" value="1"/>
</dbReference>
<dbReference type="EMBL" id="JACGWN010000015">
    <property type="protein sequence ID" value="KAL0402006.1"/>
    <property type="molecule type" value="Genomic_DNA"/>
</dbReference>
<dbReference type="GO" id="GO:0015074">
    <property type="term" value="P:DNA integration"/>
    <property type="evidence" value="ECO:0007669"/>
    <property type="project" value="InterPro"/>
</dbReference>
<evidence type="ECO:0000313" key="4">
    <source>
        <dbReference type="EMBL" id="KAL0402006.1"/>
    </source>
</evidence>
<reference evidence="4" key="1">
    <citation type="submission" date="2020-06" db="EMBL/GenBank/DDBJ databases">
        <authorList>
            <person name="Li T."/>
            <person name="Hu X."/>
            <person name="Zhang T."/>
            <person name="Song X."/>
            <person name="Zhang H."/>
            <person name="Dai N."/>
            <person name="Sheng W."/>
            <person name="Hou X."/>
            <person name="Wei L."/>
        </authorList>
    </citation>
    <scope>NUCLEOTIDE SEQUENCE</scope>
    <source>
        <strain evidence="4">KEN1</strain>
        <tissue evidence="4">Leaf</tissue>
    </source>
</reference>
<dbReference type="PANTHER" id="PTHR42648:SF27">
    <property type="entry name" value="RNA-DIRECTED DNA POLYMERASE"/>
    <property type="match status" value="1"/>
</dbReference>
<dbReference type="Gene3D" id="3.30.420.10">
    <property type="entry name" value="Ribonuclease H-like superfamily/Ribonuclease H"/>
    <property type="match status" value="1"/>
</dbReference>
<feature type="region of interest" description="Disordered" evidence="2">
    <location>
        <begin position="78"/>
        <end position="98"/>
    </location>
</feature>
<dbReference type="PROSITE" id="PS50994">
    <property type="entry name" value="INTEGRASE"/>
    <property type="match status" value="1"/>
</dbReference>
<gene>
    <name evidence="4" type="ORF">Slati_4230500</name>
</gene>
<keyword evidence="1" id="KW-0378">Hydrolase</keyword>